<evidence type="ECO:0000256" key="1">
    <source>
        <dbReference type="ARBA" id="ARBA00022490"/>
    </source>
</evidence>
<feature type="binding site" evidence="9">
    <location>
        <position position="9"/>
    </location>
    <ligand>
        <name>substrate</name>
    </ligand>
</feature>
<keyword evidence="2 9" id="KW-0808">Transferase</keyword>
<feature type="binding site" evidence="9">
    <location>
        <position position="98"/>
    </location>
    <ligand>
        <name>ATP</name>
        <dbReference type="ChEBI" id="CHEBI:30616"/>
    </ligand>
</feature>
<dbReference type="NCBIfam" id="TIGR00125">
    <property type="entry name" value="cyt_tran_rel"/>
    <property type="match status" value="1"/>
</dbReference>
<comment type="function">
    <text evidence="9">Reversibly transfers an adenylyl group from ATP to 4'-phosphopantetheine, yielding dephospho-CoA (dPCoA) and pyrophosphate.</text>
</comment>
<proteinExistence type="inferred from homology"/>
<evidence type="ECO:0000313" key="12">
    <source>
        <dbReference type="Proteomes" id="UP001597545"/>
    </source>
</evidence>
<dbReference type="InterPro" id="IPR001980">
    <property type="entry name" value="PPAT"/>
</dbReference>
<evidence type="ECO:0000256" key="5">
    <source>
        <dbReference type="ARBA" id="ARBA00022840"/>
    </source>
</evidence>
<evidence type="ECO:0000256" key="2">
    <source>
        <dbReference type="ARBA" id="ARBA00022679"/>
    </source>
</evidence>
<keyword evidence="12" id="KW-1185">Reference proteome</keyword>
<comment type="pathway">
    <text evidence="9">Cofactor biosynthesis; coenzyme A biosynthesis; CoA from (R)-pantothenate: step 4/5.</text>
</comment>
<feature type="binding site" evidence="9">
    <location>
        <position position="17"/>
    </location>
    <ligand>
        <name>ATP</name>
        <dbReference type="ChEBI" id="CHEBI:30616"/>
    </ligand>
</feature>
<evidence type="ECO:0000256" key="8">
    <source>
        <dbReference type="ARBA" id="ARBA00029346"/>
    </source>
</evidence>
<dbReference type="SUPFAM" id="SSF52374">
    <property type="entry name" value="Nucleotidylyl transferase"/>
    <property type="match status" value="1"/>
</dbReference>
<feature type="domain" description="Cytidyltransferase-like" evidence="10">
    <location>
        <begin position="5"/>
        <end position="133"/>
    </location>
</feature>
<evidence type="ECO:0000256" key="6">
    <source>
        <dbReference type="ARBA" id="ARBA00022842"/>
    </source>
</evidence>
<dbReference type="PANTHER" id="PTHR21342">
    <property type="entry name" value="PHOSPHOPANTETHEINE ADENYLYLTRANSFERASE"/>
    <property type="match status" value="1"/>
</dbReference>
<evidence type="ECO:0000256" key="3">
    <source>
        <dbReference type="ARBA" id="ARBA00022695"/>
    </source>
</evidence>
<protein>
    <recommendedName>
        <fullName evidence="9">Phosphopantetheine adenylyltransferase</fullName>
        <ecNumber evidence="9">2.7.7.3</ecNumber>
    </recommendedName>
    <alternativeName>
        <fullName evidence="9">Dephospho-CoA pyrophosphorylase</fullName>
    </alternativeName>
    <alternativeName>
        <fullName evidence="9">Pantetheine-phosphate adenylyltransferase</fullName>
        <shortName evidence="9">PPAT</shortName>
    </alternativeName>
</protein>
<feature type="binding site" evidence="9">
    <location>
        <position position="73"/>
    </location>
    <ligand>
        <name>substrate</name>
    </ligand>
</feature>
<keyword evidence="6 9" id="KW-0460">Magnesium</keyword>
<evidence type="ECO:0000256" key="4">
    <source>
        <dbReference type="ARBA" id="ARBA00022741"/>
    </source>
</evidence>
<keyword evidence="5 9" id="KW-0067">ATP-binding</keyword>
<comment type="subcellular location">
    <subcellularLocation>
        <location evidence="9">Cytoplasm</location>
    </subcellularLocation>
</comment>
<accession>A0ABW5KFH4</accession>
<dbReference type="Pfam" id="PF01467">
    <property type="entry name" value="CTP_transf_like"/>
    <property type="match status" value="1"/>
</dbReference>
<evidence type="ECO:0000313" key="11">
    <source>
        <dbReference type="EMBL" id="MFD2547020.1"/>
    </source>
</evidence>
<dbReference type="PRINTS" id="PR01020">
    <property type="entry name" value="LPSBIOSNTHSS"/>
</dbReference>
<organism evidence="11 12">
    <name type="scientific">Sphingobacterium suaedae</name>
    <dbReference type="NCBI Taxonomy" id="1686402"/>
    <lineage>
        <taxon>Bacteria</taxon>
        <taxon>Pseudomonadati</taxon>
        <taxon>Bacteroidota</taxon>
        <taxon>Sphingobacteriia</taxon>
        <taxon>Sphingobacteriales</taxon>
        <taxon>Sphingobacteriaceae</taxon>
        <taxon>Sphingobacterium</taxon>
    </lineage>
</organism>
<comment type="caution">
    <text evidence="11">The sequence shown here is derived from an EMBL/GenBank/DDBJ whole genome shotgun (WGS) entry which is preliminary data.</text>
</comment>
<dbReference type="Proteomes" id="UP001597545">
    <property type="component" value="Unassembled WGS sequence"/>
</dbReference>
<name>A0ABW5KFH4_9SPHI</name>
<dbReference type="EMBL" id="JBHULR010000003">
    <property type="protein sequence ID" value="MFD2547020.1"/>
    <property type="molecule type" value="Genomic_DNA"/>
</dbReference>
<feature type="binding site" evidence="9">
    <location>
        <begin position="88"/>
        <end position="90"/>
    </location>
    <ligand>
        <name>ATP</name>
        <dbReference type="ChEBI" id="CHEBI:30616"/>
    </ligand>
</feature>
<feature type="binding site" evidence="9">
    <location>
        <position position="41"/>
    </location>
    <ligand>
        <name>substrate</name>
    </ligand>
</feature>
<gene>
    <name evidence="9 11" type="primary">coaD</name>
    <name evidence="11" type="ORF">ACFSR5_05090</name>
</gene>
<keyword evidence="4 9" id="KW-0547">Nucleotide-binding</keyword>
<feature type="binding site" evidence="9">
    <location>
        <position position="87"/>
    </location>
    <ligand>
        <name>substrate</name>
    </ligand>
</feature>
<dbReference type="NCBIfam" id="TIGR01510">
    <property type="entry name" value="coaD_prev_kdtB"/>
    <property type="match status" value="1"/>
</dbReference>
<comment type="similarity">
    <text evidence="9">Belongs to the bacterial CoaD family.</text>
</comment>
<feature type="site" description="Transition state stabilizer" evidence="9">
    <location>
        <position position="17"/>
    </location>
</feature>
<keyword evidence="3 9" id="KW-0548">Nucleotidyltransferase</keyword>
<comment type="cofactor">
    <cofactor evidence="9">
        <name>Mg(2+)</name>
        <dbReference type="ChEBI" id="CHEBI:18420"/>
    </cofactor>
</comment>
<dbReference type="InterPro" id="IPR014729">
    <property type="entry name" value="Rossmann-like_a/b/a_fold"/>
</dbReference>
<comment type="catalytic activity">
    <reaction evidence="8 9">
        <text>(R)-4'-phosphopantetheine + ATP + H(+) = 3'-dephospho-CoA + diphosphate</text>
        <dbReference type="Rhea" id="RHEA:19801"/>
        <dbReference type="ChEBI" id="CHEBI:15378"/>
        <dbReference type="ChEBI" id="CHEBI:30616"/>
        <dbReference type="ChEBI" id="CHEBI:33019"/>
        <dbReference type="ChEBI" id="CHEBI:57328"/>
        <dbReference type="ChEBI" id="CHEBI:61723"/>
        <dbReference type="EC" id="2.7.7.3"/>
    </reaction>
</comment>
<dbReference type="EC" id="2.7.7.3" evidence="9"/>
<dbReference type="RefSeq" id="WP_380901371.1">
    <property type="nucleotide sequence ID" value="NZ_JBHUEG010000007.1"/>
</dbReference>
<comment type="subunit">
    <text evidence="9">Homohexamer.</text>
</comment>
<feature type="binding site" evidence="9">
    <location>
        <begin position="123"/>
        <end position="129"/>
    </location>
    <ligand>
        <name>ATP</name>
        <dbReference type="ChEBI" id="CHEBI:30616"/>
    </ligand>
</feature>
<keyword evidence="7 9" id="KW-0173">Coenzyme A biosynthesis</keyword>
<reference evidence="12" key="1">
    <citation type="journal article" date="2019" name="Int. J. Syst. Evol. Microbiol.">
        <title>The Global Catalogue of Microorganisms (GCM) 10K type strain sequencing project: providing services to taxonomists for standard genome sequencing and annotation.</title>
        <authorList>
            <consortium name="The Broad Institute Genomics Platform"/>
            <consortium name="The Broad Institute Genome Sequencing Center for Infectious Disease"/>
            <person name="Wu L."/>
            <person name="Ma J."/>
        </authorList>
    </citation>
    <scope>NUCLEOTIDE SEQUENCE [LARGE SCALE GENOMIC DNA]</scope>
    <source>
        <strain evidence="12">KCTC 42662</strain>
    </source>
</reference>
<dbReference type="PANTHER" id="PTHR21342:SF1">
    <property type="entry name" value="PHOSPHOPANTETHEINE ADENYLYLTRANSFERASE"/>
    <property type="match status" value="1"/>
</dbReference>
<dbReference type="HAMAP" id="MF_00151">
    <property type="entry name" value="PPAT_bact"/>
    <property type="match status" value="1"/>
</dbReference>
<sequence length="158" mass="17387">MKIAVFAGSFDPFTFAHQDLVDRGLGLFDKIIIAIGVNSSKKGLLPLADREKGIKLLFEKYTNVEVQQFSGLTVNFCKRVGASYILRGLRNTDDFEFEKAIAQNNSLLAPTIETYFLMTKSGLAHISSTIVRDILSNGGDVSALVPEIILRVDRDSST</sequence>
<feature type="binding site" evidence="9">
    <location>
        <begin position="9"/>
        <end position="10"/>
    </location>
    <ligand>
        <name>ATP</name>
        <dbReference type="ChEBI" id="CHEBI:30616"/>
    </ligand>
</feature>
<keyword evidence="1 9" id="KW-0963">Cytoplasm</keyword>
<evidence type="ECO:0000256" key="7">
    <source>
        <dbReference type="ARBA" id="ARBA00022993"/>
    </source>
</evidence>
<evidence type="ECO:0000256" key="9">
    <source>
        <dbReference type="HAMAP-Rule" id="MF_00151"/>
    </source>
</evidence>
<evidence type="ECO:0000259" key="10">
    <source>
        <dbReference type="Pfam" id="PF01467"/>
    </source>
</evidence>
<dbReference type="GO" id="GO:0004595">
    <property type="term" value="F:pantetheine-phosphate adenylyltransferase activity"/>
    <property type="evidence" value="ECO:0007669"/>
    <property type="project" value="UniProtKB-EC"/>
</dbReference>
<dbReference type="InterPro" id="IPR004821">
    <property type="entry name" value="Cyt_trans-like"/>
</dbReference>
<dbReference type="Gene3D" id="3.40.50.620">
    <property type="entry name" value="HUPs"/>
    <property type="match status" value="1"/>
</dbReference>